<evidence type="ECO:0000256" key="1">
    <source>
        <dbReference type="ARBA" id="ARBA00004571"/>
    </source>
</evidence>
<dbReference type="PANTHER" id="PTHR30069:SF27">
    <property type="entry name" value="BLL4766 PROTEIN"/>
    <property type="match status" value="1"/>
</dbReference>
<dbReference type="Pfam" id="PF07715">
    <property type="entry name" value="Plug"/>
    <property type="match status" value="1"/>
</dbReference>
<evidence type="ECO:0000313" key="15">
    <source>
        <dbReference type="Proteomes" id="UP001292571"/>
    </source>
</evidence>
<evidence type="ECO:0000256" key="4">
    <source>
        <dbReference type="ARBA" id="ARBA00022692"/>
    </source>
</evidence>
<keyword evidence="2 8" id="KW-0813">Transport</keyword>
<accession>A0ABU5P7N8</accession>
<keyword evidence="5 9" id="KW-0798">TonB box</keyword>
<proteinExistence type="inferred from homology"/>
<sequence length="718" mass="80775">MLAFAYHPSVCVANTSPLASLIGALSLLPPTLVVAEDLFGQGQALPEILSATRLKQSPAAVPGSVSVIDRALIDASGARDIPELMRLVPGMMVGYVKGNEITVNYHGGQVDSARRMQVLIDGRSVYRPGLATVDWTDLPVAIEDIERIEVFRGPNTVSYGANALTGVISITTRNPANSHGTRLKYIHGQRGIDDWYGSQGFSSGNGDFRLSLSGQQDSGFDHTDEDQPYRDSRRSTRMQLSATHTLDDSQILDWQLAAKEGSNQKNFYSDKEALVKGVVPNGDSNKDIEARDYSASMRWSMDTSSTHNLQLQAYAQRWERTQEWRTCDLALAFTPEVAALQKLDPDLLDTVARLLRDGKQIPASAGLLATTIGTNFYKDGGALQAPVCGDINNNINETRYDFELQDTLSLNDDLRLLSGLSYRKDSSNSQSYFQGSLDNEIWRLFGHLEWHLSEHFVLQGGAMHEDDSLSGSSLTSRIALNYLITPRHGLRFVYSEAIRSPDMQENNVNWAYRMENLSPSLNGNTSAYYFATAQGPGDLQQEIMRSREIGYNGQFDFGLQIDIKLFNDEIHQMIAEPLDIKEFSQNNENYMWLRGAETEIDWTFTSSDRLRLTYAYVDFETSEKSYRRLTARYSGSAGWLHEWGHGWSSSLFYYGADLLNERRFERADLRIAKRFNLGKSDLELALMVQQRLDDEALTWRENLYDERRLMSVSAQLDF</sequence>
<dbReference type="Proteomes" id="UP001292571">
    <property type="component" value="Unassembled WGS sequence"/>
</dbReference>
<reference evidence="14 15" key="1">
    <citation type="submission" date="2023-12" db="EMBL/GenBank/DDBJ databases">
        <title>Pseudomonas sp. T5W1.</title>
        <authorList>
            <person name="Maltman C."/>
        </authorList>
    </citation>
    <scope>NUCLEOTIDE SEQUENCE [LARGE SCALE GENOMIC DNA]</scope>
    <source>
        <strain evidence="14 15">T5W1</strain>
    </source>
</reference>
<feature type="signal peptide" evidence="11">
    <location>
        <begin position="1"/>
        <end position="35"/>
    </location>
</feature>
<evidence type="ECO:0000256" key="3">
    <source>
        <dbReference type="ARBA" id="ARBA00022452"/>
    </source>
</evidence>
<dbReference type="Pfam" id="PF00593">
    <property type="entry name" value="TonB_dep_Rec_b-barrel"/>
    <property type="match status" value="1"/>
</dbReference>
<protein>
    <submittedName>
        <fullName evidence="14">TonB-dependent receptor</fullName>
    </submittedName>
</protein>
<comment type="similarity">
    <text evidence="8 9">Belongs to the TonB-dependent receptor family.</text>
</comment>
<feature type="compositionally biased region" description="Basic and acidic residues" evidence="10">
    <location>
        <begin position="219"/>
        <end position="232"/>
    </location>
</feature>
<feature type="domain" description="TonB-dependent receptor-like beta-barrel" evidence="12">
    <location>
        <begin position="280"/>
        <end position="686"/>
    </location>
</feature>
<organism evidence="14 15">
    <name type="scientific">Pseudomonas spirodelae</name>
    <dbReference type="NCBI Taxonomy" id="3101751"/>
    <lineage>
        <taxon>Bacteria</taxon>
        <taxon>Pseudomonadati</taxon>
        <taxon>Pseudomonadota</taxon>
        <taxon>Gammaproteobacteria</taxon>
        <taxon>Pseudomonadales</taxon>
        <taxon>Pseudomonadaceae</taxon>
        <taxon>Pseudomonas</taxon>
    </lineage>
</organism>
<keyword evidence="3 8" id="KW-1134">Transmembrane beta strand</keyword>
<dbReference type="Gene3D" id="2.40.170.20">
    <property type="entry name" value="TonB-dependent receptor, beta-barrel domain"/>
    <property type="match status" value="1"/>
</dbReference>
<evidence type="ECO:0000259" key="13">
    <source>
        <dbReference type="Pfam" id="PF07715"/>
    </source>
</evidence>
<dbReference type="PROSITE" id="PS52016">
    <property type="entry name" value="TONB_DEPENDENT_REC_3"/>
    <property type="match status" value="1"/>
</dbReference>
<dbReference type="PANTHER" id="PTHR30069">
    <property type="entry name" value="TONB-DEPENDENT OUTER MEMBRANE RECEPTOR"/>
    <property type="match status" value="1"/>
</dbReference>
<evidence type="ECO:0000256" key="2">
    <source>
        <dbReference type="ARBA" id="ARBA00022448"/>
    </source>
</evidence>
<dbReference type="InterPro" id="IPR036942">
    <property type="entry name" value="Beta-barrel_TonB_sf"/>
</dbReference>
<keyword evidence="6 8" id="KW-0472">Membrane</keyword>
<evidence type="ECO:0000256" key="11">
    <source>
        <dbReference type="SAM" id="SignalP"/>
    </source>
</evidence>
<evidence type="ECO:0000256" key="5">
    <source>
        <dbReference type="ARBA" id="ARBA00023077"/>
    </source>
</evidence>
<evidence type="ECO:0000256" key="10">
    <source>
        <dbReference type="SAM" id="MobiDB-lite"/>
    </source>
</evidence>
<gene>
    <name evidence="14" type="ORF">SOP97_06885</name>
</gene>
<evidence type="ECO:0000256" key="8">
    <source>
        <dbReference type="PROSITE-ProRule" id="PRU01360"/>
    </source>
</evidence>
<comment type="caution">
    <text evidence="14">The sequence shown here is derived from an EMBL/GenBank/DDBJ whole genome shotgun (WGS) entry which is preliminary data.</text>
</comment>
<evidence type="ECO:0000256" key="7">
    <source>
        <dbReference type="ARBA" id="ARBA00023237"/>
    </source>
</evidence>
<keyword evidence="4 8" id="KW-0812">Transmembrane</keyword>
<dbReference type="InterPro" id="IPR037066">
    <property type="entry name" value="Plug_dom_sf"/>
</dbReference>
<dbReference type="InterPro" id="IPR012910">
    <property type="entry name" value="Plug_dom"/>
</dbReference>
<evidence type="ECO:0000256" key="6">
    <source>
        <dbReference type="ARBA" id="ARBA00023136"/>
    </source>
</evidence>
<dbReference type="Gene3D" id="2.170.130.10">
    <property type="entry name" value="TonB-dependent receptor, plug domain"/>
    <property type="match status" value="1"/>
</dbReference>
<feature type="domain" description="TonB-dependent receptor plug" evidence="13">
    <location>
        <begin position="60"/>
        <end position="167"/>
    </location>
</feature>
<dbReference type="SUPFAM" id="SSF56935">
    <property type="entry name" value="Porins"/>
    <property type="match status" value="1"/>
</dbReference>
<evidence type="ECO:0000313" key="14">
    <source>
        <dbReference type="EMBL" id="MEA1605548.1"/>
    </source>
</evidence>
<name>A0ABU5P7N8_9PSED</name>
<dbReference type="RefSeq" id="WP_322948729.1">
    <property type="nucleotide sequence ID" value="NZ_JAYEET010000019.1"/>
</dbReference>
<feature type="region of interest" description="Disordered" evidence="10">
    <location>
        <begin position="212"/>
        <end position="232"/>
    </location>
</feature>
<dbReference type="InterPro" id="IPR000531">
    <property type="entry name" value="Beta-barrel_TonB"/>
</dbReference>
<dbReference type="EMBL" id="JAYEET010000019">
    <property type="protein sequence ID" value="MEA1605548.1"/>
    <property type="molecule type" value="Genomic_DNA"/>
</dbReference>
<keyword evidence="7 8" id="KW-0998">Cell outer membrane</keyword>
<keyword evidence="11" id="KW-0732">Signal</keyword>
<dbReference type="InterPro" id="IPR039426">
    <property type="entry name" value="TonB-dep_rcpt-like"/>
</dbReference>
<comment type="subcellular location">
    <subcellularLocation>
        <location evidence="1 8">Cell outer membrane</location>
        <topology evidence="1 8">Multi-pass membrane protein</topology>
    </subcellularLocation>
</comment>
<feature type="chain" id="PRO_5046354680" evidence="11">
    <location>
        <begin position="36"/>
        <end position="718"/>
    </location>
</feature>
<evidence type="ECO:0000259" key="12">
    <source>
        <dbReference type="Pfam" id="PF00593"/>
    </source>
</evidence>
<evidence type="ECO:0000256" key="9">
    <source>
        <dbReference type="RuleBase" id="RU003357"/>
    </source>
</evidence>
<keyword evidence="14" id="KW-0675">Receptor</keyword>
<keyword evidence="15" id="KW-1185">Reference proteome</keyword>